<dbReference type="Proteomes" id="UP000681722">
    <property type="component" value="Unassembled WGS sequence"/>
</dbReference>
<gene>
    <name evidence="1" type="ORF">GPM918_LOCUS30342</name>
    <name evidence="2" type="ORF">SRO942_LOCUS30951</name>
</gene>
<dbReference type="EMBL" id="CAJNOQ010014306">
    <property type="protein sequence ID" value="CAF1339141.1"/>
    <property type="molecule type" value="Genomic_DNA"/>
</dbReference>
<evidence type="ECO:0000313" key="2">
    <source>
        <dbReference type="EMBL" id="CAF4198526.1"/>
    </source>
</evidence>
<organism evidence="1 3">
    <name type="scientific">Didymodactylos carnosus</name>
    <dbReference type="NCBI Taxonomy" id="1234261"/>
    <lineage>
        <taxon>Eukaryota</taxon>
        <taxon>Metazoa</taxon>
        <taxon>Spiralia</taxon>
        <taxon>Gnathifera</taxon>
        <taxon>Rotifera</taxon>
        <taxon>Eurotatoria</taxon>
        <taxon>Bdelloidea</taxon>
        <taxon>Philodinida</taxon>
        <taxon>Philodinidae</taxon>
        <taxon>Didymodactylos</taxon>
    </lineage>
</organism>
<proteinExistence type="predicted"/>
<reference evidence="1" key="1">
    <citation type="submission" date="2021-02" db="EMBL/GenBank/DDBJ databases">
        <authorList>
            <person name="Nowell W R."/>
        </authorList>
    </citation>
    <scope>NUCLEOTIDE SEQUENCE</scope>
</reference>
<comment type="caution">
    <text evidence="1">The sequence shown here is derived from an EMBL/GenBank/DDBJ whole genome shotgun (WGS) entry which is preliminary data.</text>
</comment>
<dbReference type="OrthoDB" id="10484337at2759"/>
<dbReference type="AlphaFoldDB" id="A0A815GJ81"/>
<keyword evidence="3" id="KW-1185">Reference proteome</keyword>
<sequence length="96" mass="10320">MWSADVLQVRPNPSENDENAFFCCQGGCSDTPNWYNGYAGANGGKGFTCQEYATAGSDRRGSPWCSNGQVTPGSSWTIGAKYNYPEKNCCVCGNRG</sequence>
<name>A0A815GJ81_9BILA</name>
<dbReference type="EMBL" id="CAJOBC010057630">
    <property type="protein sequence ID" value="CAF4198526.1"/>
    <property type="molecule type" value="Genomic_DNA"/>
</dbReference>
<protein>
    <submittedName>
        <fullName evidence="1">Uncharacterized protein</fullName>
    </submittedName>
</protein>
<evidence type="ECO:0000313" key="1">
    <source>
        <dbReference type="EMBL" id="CAF1339141.1"/>
    </source>
</evidence>
<dbReference type="Proteomes" id="UP000663829">
    <property type="component" value="Unassembled WGS sequence"/>
</dbReference>
<accession>A0A815GJ81</accession>
<evidence type="ECO:0000313" key="3">
    <source>
        <dbReference type="Proteomes" id="UP000663829"/>
    </source>
</evidence>